<sequence length="867" mass="96302">MAKDGLGEFERPPSSASSTARSAHNSIASSSSSSVVHSDTEDLTINVKKTLDNGSIKGKQRSLEYVASFHGNTMAAHSRVSRSDLRLLAISTNMTELSYSISDIQTRIFEIQELRHQTQSSRDPQGSSSGVIDQALMSLDARLEAVNRGMKAVTDALEPLRSQTPKQDEDHNDQRALLLRKHETLQSDWESVQDETDVLREELKEDKWLTVFRTVSEQADGMMSSLEKAIQRCQEFVWRVRKRVPSEDATLLAHASPSSRDAAPLTYETFCTLQDSYEAKKKHYMPATSKVLSIIDKGVQDRVTKNGECLRRHAESSQRWKNLKERIQRTDAEMEVTRKVLLMQGNEPDEFGSTSEHASRSSHQSNGHLATPHSSESHSRRISGSLESLSNSISPFRRLAKKLGGRVSGRATPIKQVEPAKPPASDPLPTMRNRQSMFPLRDKLALTPERPKHKYSQSMMTPESPNARNTSQEETIKFKPPRWNSSTRVEKEEPARTKALGKRTSSANLRSVSSNYPPVPPIPPTTPVTPNPPRSMSRSSFASSRPWSPVTMSNGSTTRSSISRPPSRLQSPGGYYTNPRVRPRTPGRIPVPAHWKGSSASSDASFDDRSPPDSSIMQRISPTRSTSTASGISSYDPYERAKTPLGTQIPHPRPPSRSMIPVPKLQFQSASRPTSAMSDYFDRPDTSMSFRSFAHRAQTPEATLRGRVQQLPYYHDNASAVTPPCNGRRLSRAPPSSFRRESSVAPPLPSRPGSRAGAYTPSFESRSMHTYIPANPRDPLDAEVAAVANQIPHGLLIERVDPPLKIIPKENEEIKAQYAFSNHLARKIVTCRLLTMSRSGVKSRRVMCRVGGGAFSFFISDFSLDFG</sequence>
<dbReference type="GO" id="GO:0043332">
    <property type="term" value="C:mating projection tip"/>
    <property type="evidence" value="ECO:0007669"/>
    <property type="project" value="TreeGrafter"/>
</dbReference>
<feature type="compositionally biased region" description="Polar residues" evidence="1">
    <location>
        <begin position="503"/>
        <end position="516"/>
    </location>
</feature>
<dbReference type="EMBL" id="LNZH02000202">
    <property type="protein sequence ID" value="OCB86452.1"/>
    <property type="molecule type" value="Genomic_DNA"/>
</dbReference>
<dbReference type="AlphaFoldDB" id="A0A9Q5HVA4"/>
<organism evidence="2 3">
    <name type="scientific">Sanghuangporus baumii</name>
    <name type="common">Phellinus baumii</name>
    <dbReference type="NCBI Taxonomy" id="108892"/>
    <lineage>
        <taxon>Eukaryota</taxon>
        <taxon>Fungi</taxon>
        <taxon>Dikarya</taxon>
        <taxon>Basidiomycota</taxon>
        <taxon>Agaricomycotina</taxon>
        <taxon>Agaricomycetes</taxon>
        <taxon>Hymenochaetales</taxon>
        <taxon>Hymenochaetaceae</taxon>
        <taxon>Sanghuangporus</taxon>
    </lineage>
</organism>
<feature type="compositionally biased region" description="Pro residues" evidence="1">
    <location>
        <begin position="517"/>
        <end position="533"/>
    </location>
</feature>
<evidence type="ECO:0008006" key="4">
    <source>
        <dbReference type="Google" id="ProtNLM"/>
    </source>
</evidence>
<dbReference type="GO" id="GO:0030473">
    <property type="term" value="P:nuclear migration along microtubule"/>
    <property type="evidence" value="ECO:0007669"/>
    <property type="project" value="TreeGrafter"/>
</dbReference>
<feature type="region of interest" description="Disordered" evidence="1">
    <location>
        <begin position="448"/>
        <end position="660"/>
    </location>
</feature>
<comment type="caution">
    <text evidence="2">The sequence shown here is derived from an EMBL/GenBank/DDBJ whole genome shotgun (WGS) entry which is preliminary data.</text>
</comment>
<feature type="compositionally biased region" description="Polar residues" evidence="1">
    <location>
        <begin position="456"/>
        <end position="473"/>
    </location>
</feature>
<dbReference type="Pfam" id="PF08580">
    <property type="entry name" value="KAR9"/>
    <property type="match status" value="1"/>
</dbReference>
<feature type="compositionally biased region" description="Low complexity" evidence="1">
    <location>
        <begin position="14"/>
        <end position="37"/>
    </location>
</feature>
<feature type="region of interest" description="Disordered" evidence="1">
    <location>
        <begin position="719"/>
        <end position="757"/>
    </location>
</feature>
<accession>A0A9Q5HVA4</accession>
<reference evidence="2" key="1">
    <citation type="submission" date="2016-06" db="EMBL/GenBank/DDBJ databases">
        <title>Draft Genome sequence of the fungus Inonotus baumii.</title>
        <authorList>
            <person name="Zhu H."/>
            <person name="Lin W."/>
        </authorList>
    </citation>
    <scope>NUCLEOTIDE SEQUENCE</scope>
    <source>
        <strain evidence="2">821</strain>
    </source>
</reference>
<feature type="region of interest" description="Disordered" evidence="1">
    <location>
        <begin position="1"/>
        <end position="39"/>
    </location>
</feature>
<feature type="region of interest" description="Disordered" evidence="1">
    <location>
        <begin position="404"/>
        <end position="433"/>
    </location>
</feature>
<feature type="region of interest" description="Disordered" evidence="1">
    <location>
        <begin position="346"/>
        <end position="386"/>
    </location>
</feature>
<dbReference type="GO" id="GO:0005816">
    <property type="term" value="C:spindle pole body"/>
    <property type="evidence" value="ECO:0007669"/>
    <property type="project" value="TreeGrafter"/>
</dbReference>
<feature type="compositionally biased region" description="Basic and acidic residues" evidence="1">
    <location>
        <begin position="1"/>
        <end position="11"/>
    </location>
</feature>
<evidence type="ECO:0000313" key="2">
    <source>
        <dbReference type="EMBL" id="OCB86452.1"/>
    </source>
</evidence>
<dbReference type="PANTHER" id="PTHR37271">
    <property type="entry name" value="KARYOGAMY PROTEIN KAR9"/>
    <property type="match status" value="1"/>
</dbReference>
<feature type="compositionally biased region" description="Low complexity" evidence="1">
    <location>
        <begin position="534"/>
        <end position="549"/>
    </location>
</feature>
<protein>
    <recommendedName>
        <fullName evidence="4">GAR domain-containing protein</fullName>
    </recommendedName>
</protein>
<evidence type="ECO:0000313" key="3">
    <source>
        <dbReference type="Proteomes" id="UP000757232"/>
    </source>
</evidence>
<dbReference type="Proteomes" id="UP000757232">
    <property type="component" value="Unassembled WGS sequence"/>
</dbReference>
<feature type="compositionally biased region" description="Low complexity" evidence="1">
    <location>
        <begin position="556"/>
        <end position="572"/>
    </location>
</feature>
<dbReference type="PANTHER" id="PTHR37271:SF1">
    <property type="entry name" value="KARYOGAMY PROTEIN KAR9"/>
    <property type="match status" value="1"/>
</dbReference>
<feature type="compositionally biased region" description="Polar residues" evidence="1">
    <location>
        <begin position="352"/>
        <end position="368"/>
    </location>
</feature>
<dbReference type="GO" id="GO:0051293">
    <property type="term" value="P:establishment of spindle localization"/>
    <property type="evidence" value="ECO:0007669"/>
    <property type="project" value="TreeGrafter"/>
</dbReference>
<feature type="compositionally biased region" description="Polar residues" evidence="1">
    <location>
        <begin position="616"/>
        <end position="633"/>
    </location>
</feature>
<dbReference type="OrthoDB" id="5559380at2759"/>
<dbReference type="GO" id="GO:0005938">
    <property type="term" value="C:cell cortex"/>
    <property type="evidence" value="ECO:0007669"/>
    <property type="project" value="TreeGrafter"/>
</dbReference>
<gene>
    <name evidence="2" type="ORF">A7U60_g6574</name>
</gene>
<name>A0A9Q5HVA4_SANBA</name>
<proteinExistence type="predicted"/>
<dbReference type="InterPro" id="IPR013889">
    <property type="entry name" value="Karyogamy_KAR9"/>
</dbReference>
<evidence type="ECO:0000256" key="1">
    <source>
        <dbReference type="SAM" id="MobiDB-lite"/>
    </source>
</evidence>
<keyword evidence="3" id="KW-1185">Reference proteome</keyword>